<dbReference type="PROSITE" id="PS51257">
    <property type="entry name" value="PROKAR_LIPOPROTEIN"/>
    <property type="match status" value="1"/>
</dbReference>
<keyword evidence="1" id="KW-0732">Signal</keyword>
<protein>
    <recommendedName>
        <fullName evidence="4">Lipoprotein</fullName>
    </recommendedName>
</protein>
<feature type="signal peptide" evidence="1">
    <location>
        <begin position="1"/>
        <end position="23"/>
    </location>
</feature>
<comment type="caution">
    <text evidence="2">The sequence shown here is derived from an EMBL/GenBank/DDBJ whole genome shotgun (WGS) entry which is preliminary data.</text>
</comment>
<accession>A0A5M8FIU1</accession>
<dbReference type="RefSeq" id="WP_150093348.1">
    <property type="nucleotide sequence ID" value="NZ_JBFUOH010000037.1"/>
</dbReference>
<organism evidence="2 3">
    <name type="scientific">Thiohalocapsa marina</name>
    <dbReference type="NCBI Taxonomy" id="424902"/>
    <lineage>
        <taxon>Bacteria</taxon>
        <taxon>Pseudomonadati</taxon>
        <taxon>Pseudomonadota</taxon>
        <taxon>Gammaproteobacteria</taxon>
        <taxon>Chromatiales</taxon>
        <taxon>Chromatiaceae</taxon>
        <taxon>Thiohalocapsa</taxon>
    </lineage>
</organism>
<feature type="chain" id="PRO_5024273331" description="Lipoprotein" evidence="1">
    <location>
        <begin position="24"/>
        <end position="327"/>
    </location>
</feature>
<reference evidence="2 3" key="1">
    <citation type="submission" date="2019-09" db="EMBL/GenBank/DDBJ databases">
        <title>Whole-genome sequence of the purple sulfur bacterium Thiohalocapsa marina DSM 19078.</title>
        <authorList>
            <person name="Kyndt J.A."/>
            <person name="Meyer T.E."/>
        </authorList>
    </citation>
    <scope>NUCLEOTIDE SEQUENCE [LARGE SCALE GENOMIC DNA]</scope>
    <source>
        <strain evidence="2 3">DSM 19078</strain>
    </source>
</reference>
<evidence type="ECO:0000313" key="2">
    <source>
        <dbReference type="EMBL" id="KAA6184858.1"/>
    </source>
</evidence>
<dbReference type="Proteomes" id="UP000322981">
    <property type="component" value="Unassembled WGS sequence"/>
</dbReference>
<evidence type="ECO:0000256" key="1">
    <source>
        <dbReference type="SAM" id="SignalP"/>
    </source>
</evidence>
<name>A0A5M8FIU1_9GAMM</name>
<dbReference type="AlphaFoldDB" id="A0A5M8FIU1"/>
<sequence>MKRTTLYGPIGLLALLLAGCGSAPVRETPDLAADISHLPQTRLQGARLEHARAVAMGTARSKGWDIRATRPDQLVLERRLAADSSRMRASDPAARLTPPKVSVLADFVEGAGGTTVALQAFMVTNPATEQEQRVDATADFESELLISLSALQSAWMESRPKVTSVVPVPTKQDLAQQDAARVGSPLQDAAPSGDEVTAAWVGPIPTETRVSAVGDRADSRGGDAVGIDANVPMATGARAGDGTMTDWPDRRTDAIGRNDMLVLDSSARKGLWAYYAEDYARLRGCRLGDRGAMLLQERRGFELHEVDCLGGANMLLKCQGGICEPMR</sequence>
<evidence type="ECO:0008006" key="4">
    <source>
        <dbReference type="Google" id="ProtNLM"/>
    </source>
</evidence>
<keyword evidence="3" id="KW-1185">Reference proteome</keyword>
<gene>
    <name evidence="2" type="ORF">F2Q65_11140</name>
</gene>
<proteinExistence type="predicted"/>
<dbReference type="OrthoDB" id="5765568at2"/>
<dbReference type="EMBL" id="VWXX01000015">
    <property type="protein sequence ID" value="KAA6184858.1"/>
    <property type="molecule type" value="Genomic_DNA"/>
</dbReference>
<evidence type="ECO:0000313" key="3">
    <source>
        <dbReference type="Proteomes" id="UP000322981"/>
    </source>
</evidence>